<dbReference type="SUPFAM" id="SSF56176">
    <property type="entry name" value="FAD-binding/transporter-associated domain-like"/>
    <property type="match status" value="1"/>
</dbReference>
<dbReference type="Gene3D" id="3.30.43.10">
    <property type="entry name" value="Uridine Diphospho-n-acetylenolpyruvylglucosamine Reductase, domain 2"/>
    <property type="match status" value="1"/>
</dbReference>
<protein>
    <submittedName>
        <fullName evidence="7">6-hydroxy-D-nicotine oxidase</fullName>
        <ecNumber evidence="7">1.5.3.6</ecNumber>
    </submittedName>
</protein>
<dbReference type="Gene3D" id="3.40.462.20">
    <property type="match status" value="1"/>
</dbReference>
<dbReference type="InterPro" id="IPR016166">
    <property type="entry name" value="FAD-bd_PCMH"/>
</dbReference>
<gene>
    <name evidence="7" type="ORF">IMCC3317_04440</name>
</gene>
<dbReference type="PANTHER" id="PTHR42973:SF39">
    <property type="entry name" value="FAD-BINDING PCMH-TYPE DOMAIN-CONTAINING PROTEIN"/>
    <property type="match status" value="1"/>
</dbReference>
<keyword evidence="3" id="KW-0285">Flavoprotein</keyword>
<evidence type="ECO:0000259" key="6">
    <source>
        <dbReference type="PROSITE" id="PS51387"/>
    </source>
</evidence>
<dbReference type="InterPro" id="IPR050416">
    <property type="entry name" value="FAD-linked_Oxidoreductase"/>
</dbReference>
<keyword evidence="4" id="KW-0274">FAD</keyword>
<dbReference type="InterPro" id="IPR006094">
    <property type="entry name" value="Oxid_FAD_bind_N"/>
</dbReference>
<dbReference type="InterPro" id="IPR016167">
    <property type="entry name" value="FAD-bd_PCMH_sub1"/>
</dbReference>
<keyword evidence="8" id="KW-1185">Reference proteome</keyword>
<evidence type="ECO:0000256" key="3">
    <source>
        <dbReference type="ARBA" id="ARBA00022630"/>
    </source>
</evidence>
<reference evidence="7 8" key="1">
    <citation type="journal article" date="2013" name="Int. J. Syst. Evol. Microbiol.">
        <title>Kordia antarctica sp. nov., isolated from Antarctic seawater.</title>
        <authorList>
            <person name="Baek K."/>
            <person name="Choi A."/>
            <person name="Kang I."/>
            <person name="Lee K."/>
            <person name="Cho J.C."/>
        </authorList>
    </citation>
    <scope>NUCLEOTIDE SEQUENCE [LARGE SCALE GENOMIC DNA]</scope>
    <source>
        <strain evidence="7 8">IMCC3317</strain>
    </source>
</reference>
<evidence type="ECO:0000256" key="1">
    <source>
        <dbReference type="ARBA" id="ARBA00001974"/>
    </source>
</evidence>
<dbReference type="InterPro" id="IPR012951">
    <property type="entry name" value="BBE"/>
</dbReference>
<comment type="similarity">
    <text evidence="2">Belongs to the oxygen-dependent FAD-linked oxidoreductase family.</text>
</comment>
<dbReference type="GO" id="GO:0018530">
    <property type="term" value="F:(R)-6-hydroxynicotine oxidase activity"/>
    <property type="evidence" value="ECO:0007669"/>
    <property type="project" value="UniProtKB-EC"/>
</dbReference>
<organism evidence="7 8">
    <name type="scientific">Kordia antarctica</name>
    <dbReference type="NCBI Taxonomy" id="1218801"/>
    <lineage>
        <taxon>Bacteria</taxon>
        <taxon>Pseudomonadati</taxon>
        <taxon>Bacteroidota</taxon>
        <taxon>Flavobacteriia</taxon>
        <taxon>Flavobacteriales</taxon>
        <taxon>Flavobacteriaceae</taxon>
        <taxon>Kordia</taxon>
    </lineage>
</organism>
<dbReference type="PANTHER" id="PTHR42973">
    <property type="entry name" value="BINDING OXIDOREDUCTASE, PUTATIVE (AFU_ORTHOLOGUE AFUA_1G17690)-RELATED"/>
    <property type="match status" value="1"/>
</dbReference>
<dbReference type="OrthoDB" id="545125at2"/>
<proteinExistence type="inferred from homology"/>
<dbReference type="Pfam" id="PF08031">
    <property type="entry name" value="BBE"/>
    <property type="match status" value="1"/>
</dbReference>
<dbReference type="InterPro" id="IPR016169">
    <property type="entry name" value="FAD-bd_PCMH_sub2"/>
</dbReference>
<keyword evidence="5 7" id="KW-0560">Oxidoreductase</keyword>
<feature type="domain" description="FAD-binding PCMH-type" evidence="6">
    <location>
        <begin position="34"/>
        <end position="208"/>
    </location>
</feature>
<sequence>MNQSIKDKARKNLKIISKGDSLYHYARVISNTRFGYMPAAIVYCETAEDVSFCINYCRTYTVPFRIRSGGHQHEGMCSADNVIIIDLSEMNTIVYDTEDTAWIPVGKQLGKVYEELEKRDQTLPGGGCQSVNVGGLTQGGGWGTSIRKYGLTCDSVIECEIVLADGTVAIISDEDEDQDICDLFWALKGGGGGNFGVVTRFKFKLVSLLPVTTSFSFTLKSPKKSKSLIKTWANLHAKMNLDVNLSTACGVLVSEPEKEGEDVTVLARMGGLYYGSKKKLVALLAHHFGDLIPKDTSFAKQHPENYIDPEDQPEGFILKSMPTSENTLSFTAHQRFIADFVNPTGSLEYFENDDDKKCGNRKLTILAKAPDSTCDQPHPHKVTSAFPKDNIDHDILVDKIFDVLENTCYFSDVTRYMSFHCLGGAVTENPKDRVFAFSQKPYLLQIQAWWDNVANVFTNEKRNAEYVNWVKDFRKELSPYTEGSFINFVDSSLVEDIEKDENRLKLLEIYYGEENLEKLRAIKTKQDPNQLFKFEMSILPE</sequence>
<evidence type="ECO:0000256" key="2">
    <source>
        <dbReference type="ARBA" id="ARBA00005466"/>
    </source>
</evidence>
<dbReference type="AlphaFoldDB" id="A0A7L4ZED4"/>
<evidence type="ECO:0000313" key="7">
    <source>
        <dbReference type="EMBL" id="QHI35098.1"/>
    </source>
</evidence>
<dbReference type="PROSITE" id="PS51387">
    <property type="entry name" value="FAD_PCMH"/>
    <property type="match status" value="1"/>
</dbReference>
<dbReference type="Pfam" id="PF01565">
    <property type="entry name" value="FAD_binding_4"/>
    <property type="match status" value="1"/>
</dbReference>
<evidence type="ECO:0000313" key="8">
    <source>
        <dbReference type="Proteomes" id="UP000464657"/>
    </source>
</evidence>
<evidence type="ECO:0000256" key="4">
    <source>
        <dbReference type="ARBA" id="ARBA00022827"/>
    </source>
</evidence>
<dbReference type="GO" id="GO:0071949">
    <property type="term" value="F:FAD binding"/>
    <property type="evidence" value="ECO:0007669"/>
    <property type="project" value="InterPro"/>
</dbReference>
<dbReference type="InterPro" id="IPR036318">
    <property type="entry name" value="FAD-bd_PCMH-like_sf"/>
</dbReference>
<dbReference type="KEGG" id="kan:IMCC3317_04440"/>
<dbReference type="Gene3D" id="3.30.465.10">
    <property type="match status" value="1"/>
</dbReference>
<dbReference type="RefSeq" id="WP_160127868.1">
    <property type="nucleotide sequence ID" value="NZ_CP019288.1"/>
</dbReference>
<name>A0A7L4ZED4_9FLAO</name>
<accession>A0A7L4ZED4</accession>
<dbReference type="Proteomes" id="UP000464657">
    <property type="component" value="Chromosome"/>
</dbReference>
<dbReference type="EMBL" id="CP019288">
    <property type="protein sequence ID" value="QHI35098.1"/>
    <property type="molecule type" value="Genomic_DNA"/>
</dbReference>
<evidence type="ECO:0000256" key="5">
    <source>
        <dbReference type="ARBA" id="ARBA00023002"/>
    </source>
</evidence>
<dbReference type="EC" id="1.5.3.6" evidence="7"/>
<comment type="cofactor">
    <cofactor evidence="1">
        <name>FAD</name>
        <dbReference type="ChEBI" id="CHEBI:57692"/>
    </cofactor>
</comment>